<comment type="caution">
    <text evidence="1">The sequence shown here is derived from an EMBL/GenBank/DDBJ whole genome shotgun (WGS) entry which is preliminary data.</text>
</comment>
<proteinExistence type="predicted"/>
<reference evidence="1 2" key="1">
    <citation type="journal article" date="2021" name="Commun. Biol.">
        <title>The genome of Shorea leprosula (Dipterocarpaceae) highlights the ecological relevance of drought in aseasonal tropical rainforests.</title>
        <authorList>
            <person name="Ng K.K.S."/>
            <person name="Kobayashi M.J."/>
            <person name="Fawcett J.A."/>
            <person name="Hatakeyama M."/>
            <person name="Paape T."/>
            <person name="Ng C.H."/>
            <person name="Ang C.C."/>
            <person name="Tnah L.H."/>
            <person name="Lee C.T."/>
            <person name="Nishiyama T."/>
            <person name="Sese J."/>
            <person name="O'Brien M.J."/>
            <person name="Copetti D."/>
            <person name="Mohd Noor M.I."/>
            <person name="Ong R.C."/>
            <person name="Putra M."/>
            <person name="Sireger I.Z."/>
            <person name="Indrioko S."/>
            <person name="Kosugi Y."/>
            <person name="Izuno A."/>
            <person name="Isagi Y."/>
            <person name="Lee S.L."/>
            <person name="Shimizu K.K."/>
        </authorList>
    </citation>
    <scope>NUCLEOTIDE SEQUENCE [LARGE SCALE GENOMIC DNA]</scope>
    <source>
        <strain evidence="1">214</strain>
    </source>
</reference>
<evidence type="ECO:0000313" key="2">
    <source>
        <dbReference type="Proteomes" id="UP001054252"/>
    </source>
</evidence>
<evidence type="ECO:0000313" key="1">
    <source>
        <dbReference type="EMBL" id="GKV36374.1"/>
    </source>
</evidence>
<keyword evidence="2" id="KW-1185">Reference proteome</keyword>
<dbReference type="AlphaFoldDB" id="A0AAV5LGW9"/>
<accession>A0AAV5LGW9</accession>
<protein>
    <submittedName>
        <fullName evidence="1">Uncharacterized protein</fullName>
    </submittedName>
</protein>
<dbReference type="Proteomes" id="UP001054252">
    <property type="component" value="Unassembled WGS sequence"/>
</dbReference>
<dbReference type="EMBL" id="BPVZ01000116">
    <property type="protein sequence ID" value="GKV36374.1"/>
    <property type="molecule type" value="Genomic_DNA"/>
</dbReference>
<name>A0AAV5LGW9_9ROSI</name>
<sequence>MAPFEYYLIPGIPSCPYQRVPNSSPAQSVICFGYHVFMLHKRIPTCSSKYSA</sequence>
<organism evidence="1 2">
    <name type="scientific">Rubroshorea leprosula</name>
    <dbReference type="NCBI Taxonomy" id="152421"/>
    <lineage>
        <taxon>Eukaryota</taxon>
        <taxon>Viridiplantae</taxon>
        <taxon>Streptophyta</taxon>
        <taxon>Embryophyta</taxon>
        <taxon>Tracheophyta</taxon>
        <taxon>Spermatophyta</taxon>
        <taxon>Magnoliopsida</taxon>
        <taxon>eudicotyledons</taxon>
        <taxon>Gunneridae</taxon>
        <taxon>Pentapetalae</taxon>
        <taxon>rosids</taxon>
        <taxon>malvids</taxon>
        <taxon>Malvales</taxon>
        <taxon>Dipterocarpaceae</taxon>
        <taxon>Rubroshorea</taxon>
    </lineage>
</organism>
<gene>
    <name evidence="1" type="ORF">SLEP1_g44515</name>
</gene>